<reference evidence="7" key="1">
    <citation type="submission" date="2023-01" db="EMBL/GenBank/DDBJ databases">
        <title>Draft genome sequence of Nocardiopsis sp. LSu2-4 isolated from halophytes.</title>
        <authorList>
            <person name="Duangmal K."/>
            <person name="Chantavorakit T."/>
        </authorList>
    </citation>
    <scope>NUCLEOTIDE SEQUENCE</scope>
    <source>
        <strain evidence="7">LSu2-4</strain>
    </source>
</reference>
<feature type="domain" description="HTH lacI-type" evidence="6">
    <location>
        <begin position="13"/>
        <end position="67"/>
    </location>
</feature>
<dbReference type="EMBL" id="JAQFWP010000032">
    <property type="protein sequence ID" value="MDA2806264.1"/>
    <property type="molecule type" value="Genomic_DNA"/>
</dbReference>
<dbReference type="GO" id="GO:0003677">
    <property type="term" value="F:DNA binding"/>
    <property type="evidence" value="ECO:0007669"/>
    <property type="project" value="UniProtKB-KW"/>
</dbReference>
<dbReference type="InterPro" id="IPR046335">
    <property type="entry name" value="LacI/GalR-like_sensor"/>
</dbReference>
<keyword evidence="8" id="KW-1185">Reference proteome</keyword>
<dbReference type="CDD" id="cd06267">
    <property type="entry name" value="PBP1_LacI_sugar_binding-like"/>
    <property type="match status" value="1"/>
</dbReference>
<dbReference type="CDD" id="cd01392">
    <property type="entry name" value="HTH_LacI"/>
    <property type="match status" value="1"/>
</dbReference>
<dbReference type="RefSeq" id="WP_270678908.1">
    <property type="nucleotide sequence ID" value="NZ_JAQFWP010000032.1"/>
</dbReference>
<dbReference type="SMART" id="SM00354">
    <property type="entry name" value="HTH_LACI"/>
    <property type="match status" value="1"/>
</dbReference>
<accession>A0ABT4TNJ4</accession>
<name>A0ABT4TNJ4_9ACTN</name>
<evidence type="ECO:0000313" key="7">
    <source>
        <dbReference type="EMBL" id="MDA2806264.1"/>
    </source>
</evidence>
<evidence type="ECO:0000256" key="4">
    <source>
        <dbReference type="ARBA" id="ARBA00023163"/>
    </source>
</evidence>
<evidence type="ECO:0000256" key="2">
    <source>
        <dbReference type="ARBA" id="ARBA00023015"/>
    </source>
</evidence>
<dbReference type="Gene3D" id="1.10.260.40">
    <property type="entry name" value="lambda repressor-like DNA-binding domains"/>
    <property type="match status" value="1"/>
</dbReference>
<proteinExistence type="predicted"/>
<sequence>MTTTPRPRRGRRPTMEDVARHVGVSRALVSLVFRDAPGAGPETRRRVLDAAEELGYRPHNAARMLARSRTRVLGVVMTPANPFHAELVEALYPQAEEAGYAVLLSALTRTRNPAEATEALLRNRCEALILLGPVAAPSEVAALARELPVVTVGRRYPGSGADAVHTREARGIRLAADHLVGLGHRAIAHIDGGNAAGSAERRRGYREAMRRHGLAEHVRVLPGDQTEASGAAAARTLLDAPGRDRPTAVIAGNDRCAIGFLDAATRGGLDVPGDVSLVGFDDIPAVAMAHVALTTVHQDAGGLARAAVRTAAARTEDPDMEPRDEVLEPELMVRDTTAEPRGQEARGG</sequence>
<evidence type="ECO:0000256" key="1">
    <source>
        <dbReference type="ARBA" id="ARBA00022491"/>
    </source>
</evidence>
<gene>
    <name evidence="7" type="ORF">O4U47_17265</name>
</gene>
<keyword evidence="3 7" id="KW-0238">DNA-binding</keyword>
<keyword evidence="1" id="KW-0678">Repressor</keyword>
<evidence type="ECO:0000313" key="8">
    <source>
        <dbReference type="Proteomes" id="UP001165685"/>
    </source>
</evidence>
<protein>
    <submittedName>
        <fullName evidence="7">LacI family DNA-binding transcriptional regulator</fullName>
    </submittedName>
</protein>
<evidence type="ECO:0000259" key="6">
    <source>
        <dbReference type="PROSITE" id="PS50932"/>
    </source>
</evidence>
<dbReference type="SUPFAM" id="SSF47413">
    <property type="entry name" value="lambda repressor-like DNA-binding domains"/>
    <property type="match status" value="1"/>
</dbReference>
<feature type="region of interest" description="Disordered" evidence="5">
    <location>
        <begin position="311"/>
        <end position="348"/>
    </location>
</feature>
<comment type="caution">
    <text evidence="7">The sequence shown here is derived from an EMBL/GenBank/DDBJ whole genome shotgun (WGS) entry which is preliminary data.</text>
</comment>
<evidence type="ECO:0000256" key="3">
    <source>
        <dbReference type="ARBA" id="ARBA00023125"/>
    </source>
</evidence>
<dbReference type="SUPFAM" id="SSF53822">
    <property type="entry name" value="Periplasmic binding protein-like I"/>
    <property type="match status" value="1"/>
</dbReference>
<feature type="compositionally biased region" description="Basic and acidic residues" evidence="5">
    <location>
        <begin position="314"/>
        <end position="348"/>
    </location>
</feature>
<evidence type="ECO:0000256" key="5">
    <source>
        <dbReference type="SAM" id="MobiDB-lite"/>
    </source>
</evidence>
<dbReference type="Pfam" id="PF00356">
    <property type="entry name" value="LacI"/>
    <property type="match status" value="1"/>
</dbReference>
<dbReference type="Pfam" id="PF13377">
    <property type="entry name" value="Peripla_BP_3"/>
    <property type="match status" value="1"/>
</dbReference>
<keyword evidence="4" id="KW-0804">Transcription</keyword>
<organism evidence="7 8">
    <name type="scientific">Nocardiopsis suaedae</name>
    <dbReference type="NCBI Taxonomy" id="3018444"/>
    <lineage>
        <taxon>Bacteria</taxon>
        <taxon>Bacillati</taxon>
        <taxon>Actinomycetota</taxon>
        <taxon>Actinomycetes</taxon>
        <taxon>Streptosporangiales</taxon>
        <taxon>Nocardiopsidaceae</taxon>
        <taxon>Nocardiopsis</taxon>
    </lineage>
</organism>
<dbReference type="Proteomes" id="UP001165685">
    <property type="component" value="Unassembled WGS sequence"/>
</dbReference>
<keyword evidence="2" id="KW-0805">Transcription regulation</keyword>
<dbReference type="InterPro" id="IPR000843">
    <property type="entry name" value="HTH_LacI"/>
</dbReference>
<dbReference type="PANTHER" id="PTHR30146:SF148">
    <property type="entry name" value="HTH-TYPE TRANSCRIPTIONAL REPRESSOR PURR-RELATED"/>
    <property type="match status" value="1"/>
</dbReference>
<dbReference type="Gene3D" id="3.40.50.2300">
    <property type="match status" value="2"/>
</dbReference>
<dbReference type="InterPro" id="IPR010982">
    <property type="entry name" value="Lambda_DNA-bd_dom_sf"/>
</dbReference>
<dbReference type="InterPro" id="IPR028082">
    <property type="entry name" value="Peripla_BP_I"/>
</dbReference>
<dbReference type="PROSITE" id="PS50932">
    <property type="entry name" value="HTH_LACI_2"/>
    <property type="match status" value="1"/>
</dbReference>
<dbReference type="PANTHER" id="PTHR30146">
    <property type="entry name" value="LACI-RELATED TRANSCRIPTIONAL REPRESSOR"/>
    <property type="match status" value="1"/>
</dbReference>